<evidence type="ECO:0000256" key="3">
    <source>
        <dbReference type="ARBA" id="ARBA00023014"/>
    </source>
</evidence>
<dbReference type="RefSeq" id="WP_255026132.1">
    <property type="nucleotide sequence ID" value="NZ_JANDHW010000003.1"/>
</dbReference>
<dbReference type="Pfam" id="PF13187">
    <property type="entry name" value="Fer4_9"/>
    <property type="match status" value="1"/>
</dbReference>
<dbReference type="Gene3D" id="3.40.50.360">
    <property type="match status" value="1"/>
</dbReference>
<dbReference type="PANTHER" id="PTHR43122">
    <property type="entry name" value="FERREDOXIN SUBUNIT OF PYRUVATE:FLAVODOXIN OXIDOREDUCTASE-RELATED"/>
    <property type="match status" value="1"/>
</dbReference>
<sequence length="256" mass="27890">MIRTTRLIYFSATGTTARIVSAIGEGIGNTDTLSCALLSHTPADLSVPPDEIAVFGVPVFSGRIPAPAREALEKIKGDHTPAVIACVYGNRDYDDALRELSDIVTRNGFRVLSAGAFIGQHSIFPDTGRGRPDMSDLAIARKFGTDSLSIALQNKAAPCEIKGSQPYRKAQKVPLYPSAGKKCNRCGICAGQCPTQAIDPQNPPVTDKRKCISCAHCIAVCPRHARKFHGLLYRLVSRKFVKKYSLRKEPELFFSR</sequence>
<reference evidence="5 6" key="1">
    <citation type="submission" date="2022-07" db="EMBL/GenBank/DDBJ databases">
        <title>Fecal culturing of patients with breast cancer.</title>
        <authorList>
            <person name="Teng N.M.Y."/>
            <person name="Kiu R."/>
            <person name="Evans R."/>
            <person name="Baker D.J."/>
            <person name="Zenner C."/>
            <person name="Robinson S.D."/>
            <person name="Hall L.J."/>
        </authorList>
    </citation>
    <scope>NUCLEOTIDE SEQUENCE [LARGE SCALE GENOMIC DNA]</scope>
    <source>
        <strain evidence="5 6">LH1063</strain>
    </source>
</reference>
<keyword evidence="3" id="KW-0411">Iron-sulfur</keyword>
<accession>A0ABT1MFJ0</accession>
<gene>
    <name evidence="5" type="ORF">NMU02_04725</name>
</gene>
<feature type="domain" description="4Fe-4S ferredoxin-type" evidence="4">
    <location>
        <begin position="172"/>
        <end position="201"/>
    </location>
</feature>
<feature type="domain" description="4Fe-4S ferredoxin-type" evidence="4">
    <location>
        <begin position="202"/>
        <end position="231"/>
    </location>
</feature>
<dbReference type="PANTHER" id="PTHR43122:SF1">
    <property type="entry name" value="IRON-SULFUR-BINDING PROTEIN"/>
    <property type="match status" value="1"/>
</dbReference>
<organism evidence="5 6">
    <name type="scientific">Coprobacter tertius</name>
    <dbReference type="NCBI Taxonomy" id="2944915"/>
    <lineage>
        <taxon>Bacteria</taxon>
        <taxon>Pseudomonadati</taxon>
        <taxon>Bacteroidota</taxon>
        <taxon>Bacteroidia</taxon>
        <taxon>Bacteroidales</taxon>
        <taxon>Barnesiellaceae</taxon>
        <taxon>Coprobacter</taxon>
    </lineage>
</organism>
<dbReference type="PROSITE" id="PS51379">
    <property type="entry name" value="4FE4S_FER_2"/>
    <property type="match status" value="2"/>
</dbReference>
<keyword evidence="2" id="KW-0408">Iron</keyword>
<evidence type="ECO:0000259" key="4">
    <source>
        <dbReference type="PROSITE" id="PS51379"/>
    </source>
</evidence>
<dbReference type="InterPro" id="IPR029039">
    <property type="entry name" value="Flavoprotein-like_sf"/>
</dbReference>
<protein>
    <submittedName>
        <fullName evidence="5">4Fe-4S ferredoxin</fullName>
    </submittedName>
</protein>
<dbReference type="SUPFAM" id="SSF52218">
    <property type="entry name" value="Flavoproteins"/>
    <property type="match status" value="1"/>
</dbReference>
<dbReference type="InterPro" id="IPR017900">
    <property type="entry name" value="4Fe4S_Fe_S_CS"/>
</dbReference>
<proteinExistence type="predicted"/>
<dbReference type="Gene3D" id="3.30.70.20">
    <property type="match status" value="1"/>
</dbReference>
<dbReference type="PROSITE" id="PS00198">
    <property type="entry name" value="4FE4S_FER_1"/>
    <property type="match status" value="1"/>
</dbReference>
<dbReference type="InterPro" id="IPR017896">
    <property type="entry name" value="4Fe4S_Fe-S-bd"/>
</dbReference>
<keyword evidence="6" id="KW-1185">Reference proteome</keyword>
<evidence type="ECO:0000256" key="2">
    <source>
        <dbReference type="ARBA" id="ARBA00023004"/>
    </source>
</evidence>
<comment type="caution">
    <text evidence="5">The sequence shown here is derived from an EMBL/GenBank/DDBJ whole genome shotgun (WGS) entry which is preliminary data.</text>
</comment>
<keyword evidence="1" id="KW-0479">Metal-binding</keyword>
<name>A0ABT1MFJ0_9BACT</name>
<evidence type="ECO:0000313" key="5">
    <source>
        <dbReference type="EMBL" id="MCP9611392.1"/>
    </source>
</evidence>
<dbReference type="EMBL" id="JANDHW010000003">
    <property type="protein sequence ID" value="MCP9611392.1"/>
    <property type="molecule type" value="Genomic_DNA"/>
</dbReference>
<dbReference type="Proteomes" id="UP001205603">
    <property type="component" value="Unassembled WGS sequence"/>
</dbReference>
<evidence type="ECO:0000256" key="1">
    <source>
        <dbReference type="ARBA" id="ARBA00022723"/>
    </source>
</evidence>
<evidence type="ECO:0000313" key="6">
    <source>
        <dbReference type="Proteomes" id="UP001205603"/>
    </source>
</evidence>
<dbReference type="SUPFAM" id="SSF54862">
    <property type="entry name" value="4Fe-4S ferredoxins"/>
    <property type="match status" value="1"/>
</dbReference>